<keyword evidence="2" id="KW-1185">Reference proteome</keyword>
<organism evidence="1 2">
    <name type="scientific">Cryptosporidium andersoni</name>
    <dbReference type="NCBI Taxonomy" id="117008"/>
    <lineage>
        <taxon>Eukaryota</taxon>
        <taxon>Sar</taxon>
        <taxon>Alveolata</taxon>
        <taxon>Apicomplexa</taxon>
        <taxon>Conoidasida</taxon>
        <taxon>Coccidia</taxon>
        <taxon>Eucoccidiorida</taxon>
        <taxon>Eimeriorina</taxon>
        <taxon>Cryptosporidiidae</taxon>
        <taxon>Cryptosporidium</taxon>
    </lineage>
</organism>
<reference evidence="1 2" key="1">
    <citation type="submission" date="2016-10" db="EMBL/GenBank/DDBJ databases">
        <title>Reductive evolution of mitochondrial metabolism and differential evolution of invasion-related proteins in Cryptosporidium.</title>
        <authorList>
            <person name="Liu S."/>
            <person name="Roellig D.M."/>
            <person name="Guo Y."/>
            <person name="Li N."/>
            <person name="Frace M.A."/>
            <person name="Tang K."/>
            <person name="Zhang L."/>
            <person name="Feng Y."/>
            <person name="Xiao L."/>
        </authorList>
    </citation>
    <scope>NUCLEOTIDE SEQUENCE [LARGE SCALE GENOMIC DNA]</scope>
    <source>
        <strain evidence="1">30847</strain>
    </source>
</reference>
<gene>
    <name evidence="1" type="ORF">cand_033420</name>
</gene>
<dbReference type="OrthoDB" id="337382at2759"/>
<evidence type="ECO:0000313" key="1">
    <source>
        <dbReference type="EMBL" id="OII71439.1"/>
    </source>
</evidence>
<sequence length="2576" mass="293919">MFCLRIIIMACGFVEPNYFILYLFLYFMLLTLSICQITTYTTGAPDRSYYFPIGFNMASYYQGPSVSDYLAIDSQTTNFISPCQFMHPITIQFIGMYPDCNDTPIKYIECDLNVLRLKLSSLQFSLSYNFLYDACNMLADILKNSTTSYANFDGANNITIWLEGSKLESIVSKINENIPNNIPTILPSNVEYQFDQTIFGNNINSSIGIGPYLFKTISFPFLVSVDYSSIMPGVNSYGTNVPYIRFSMNLSLSLEKYHQEVSLSSLWTPIYGFGGYFPLIIPNDKFPNSVIYTTFTNISMSDSFVAWGNINIPLTSPLIRLIPPSNIPNTSINCTSNFDFYYPSIITPNGEVNEYPKNLSSLLKNETNGFIIRNTISGQSYWNKIPFGANWYTVGFPVSSPNCQWIETGNYLGGCYYNGTFPLAPNTLNKGFKDTLCSQQVQNTSDVYMSAFYPQPLEFVGYGVSDSQTLISGLYHYGMLKSEKNINDTLQDSDTVYFGNYPSYHLVANTAPVQITSPTPRLNAPFVQYSGRNLEIGDPFFNFNFQYMQDRFGHCAEPNECWQCSNPRIIPWKVKPIDQQNFIEFCTSNITEINNFEMNQFRYYYGEFDDTISEQQENGVSSCIISDPNRWIPVAKNATNFTLETGNYHTDRIFIYYSISNDTCCSPLNAFVFFQYYYTIVTSEYQPIQLTQIVPYTDPFVGAILPGIFMNRGFSYSFYIDVFPDNIWTENSLLVLKSWLLCPNISNIELEIYPRNVKINDILSIGGKLGASIYIPPYTMQTYYYKPTFCVMRAAIFVNETVALAKTSYFETMNFEEYKDKTVKVYLSDEGVHEYVEWLLVNNGFISFGSKVLEPNPGNTSITDAIYTAMNVSHQYNFTVSPFLFNAIALNTPVFTPDSQVFEMIIGGQHNRFGLRLPATQPQWYVYLRNTDKWDQGCFVPCKGDMNRTPYFQWCIPENNSEAYNYNICNYTVIKTSAFDSQRQIEDAIAVVTNPVSYLSYVDTMSLVNALFSQPLSVDIIWNDYFNIIYQYAIENNNVPFNQDYPFAQPITLSVINRILSTSYYNPASYINTSLPFNSIRRIYNTIECFLIDGINNLVMNTTDLLIITNPFIITKEKYKIIFDIYQSIAARRSYVQGVNSKFEFFIEKSGMSIFSYTYNQLDLNEGISIGGIKFPKINISQFSNYYFQLYNGTYFQENPEWYNISASAQGLELCTKSHLTITTVKANNYLTNFLISKVNNTISNYPLILSTIVLCTIEFEVWDLSDSLEFSFYSYWNTTLDYSNIKCAAKDRITNNLDIKHCKTKLFFNSMDQKVEFKCFCNAITYFGLVGSLQSFSTETLGKEVLSYNNIPNTIQPFMSIAYSMINSFCNDWIPINIQLHNIPKSILNIQPKLNFECILPDQIYSSNEFCISIANLLENSTNSYSRIGMNMNITYFLLPSLLNKELLPINPHIWRPDNTTLNNLEFKGVSVFLNISVIWNKSDGHTVFSLYNNLLFDIFMTETKTFNNSLLSTYFKNSYIKAPNTYLNGNLPIVSMIPSIVPFSMSSTSSKLCKMEASLLSNNPEITYFFSKINNLHINNLAFNSSLDISAIECIANINNTMMQTIEILNCLKGNDKSHNNLIFQNPIYGPISLLKIDTSLASNRVKMSQNSIILNSEIITPNIKASLPTVISSKYPLLSVNVGRSLTFDQQMISFGYCSSISTGCDSCRWTSSYQPAFQFLNSRFKYFCATTKESDEIEAISQGLLSTCLEDSSYWGKACSKSQTNSTLLGNSTDVIIETIPQDSLYYLVLSIGLTDTKRHVTGCKSFVIKSVPDPLPFIIIPQQVSETISLGHNSFINFQIRYTNNPLWSNMVVKNFAYAYIPSIGYIPLGVYPNEFNLTKLEVIDTQRIDISIYLNFTSLSINTNTFQYATVLFIMLREDIDYFGESNLTIIREQTELQNLLGINGYVAYTWKDIPILNFNDNIELKILSTPFGISAVPLKYNITSYSDKVIFRYSLLIMDNPILNDRTNTILLSYLSSDIPDFVRFPSLSSNWKVYLIIHDKTNYPLCRIECETELFGNKHYSRMFCLGSNVPICPYDLIRNQHLNPNKYQKDIIIQDFVLMKKYFTSKIMGFNSFDQVMTGAIISNNLNIFSLDKIQDIAETWISQYIPKIYHDISTSYINLLSIISIIKYIISLGKVTTLFKWWSQEEINKLVLKSECGYNYDYPYLITELLDYVIAFNLAQNYTNIVSLLGCASVNQWSLRNPLNTSISLNGNKSGVSINAEIFSYINLLKGVNTNHGMYISSINFSGDINLLNPVFTKNIFYTVNEKVTGYNKTWSSSLFSQCNDIRYTIISIKSPYQSYINELIQYDETNNTDKYFTIIQSYISRCGNEFQLFNLKNNLTITIDPKYVPKVLPSGLVSYLCAVKSDSGVWLTENCITQQNSDILTCQCNILGTYGVSIKKQQYLSNLSITLSHNPGSIQYVQVNQNSFEIINGKFLYNNQEVMNIPIQKDIIINSSGLSVDGFPIPINNSNIFLNVTSFSIRQSGIFGTIAIESNEFNGTLRGQTFLKNNLYSSYYDQNQTLVII</sequence>
<name>A0A1J4MBS3_9CRYT</name>
<dbReference type="EMBL" id="LRBS01000122">
    <property type="protein sequence ID" value="OII71439.1"/>
    <property type="molecule type" value="Genomic_DNA"/>
</dbReference>
<dbReference type="VEuPathDB" id="CryptoDB:cand_033420"/>
<dbReference type="Proteomes" id="UP000186804">
    <property type="component" value="Unassembled WGS sequence"/>
</dbReference>
<dbReference type="RefSeq" id="XP_067066629.1">
    <property type="nucleotide sequence ID" value="XM_067213568.1"/>
</dbReference>
<dbReference type="GeneID" id="92367526"/>
<evidence type="ECO:0000313" key="2">
    <source>
        <dbReference type="Proteomes" id="UP000186804"/>
    </source>
</evidence>
<comment type="caution">
    <text evidence="1">The sequence shown here is derived from an EMBL/GenBank/DDBJ whole genome shotgun (WGS) entry which is preliminary data.</text>
</comment>
<accession>A0A1J4MBS3</accession>
<protein>
    <submittedName>
        <fullName evidence="1">Uncharacterized protein</fullName>
    </submittedName>
</protein>
<proteinExistence type="predicted"/>